<name>A0A1T4SM54_9FIRM</name>
<evidence type="ECO:0000259" key="1">
    <source>
        <dbReference type="SMART" id="SM00790"/>
    </source>
</evidence>
<evidence type="ECO:0000313" key="2">
    <source>
        <dbReference type="EMBL" id="SKA29312.1"/>
    </source>
</evidence>
<dbReference type="AlphaFoldDB" id="A0A1T4SM54"/>
<dbReference type="InterPro" id="IPR051919">
    <property type="entry name" value="W-dependent_AOR"/>
</dbReference>
<dbReference type="Proteomes" id="UP000189933">
    <property type="component" value="Unassembled WGS sequence"/>
</dbReference>
<dbReference type="SMART" id="SM00790">
    <property type="entry name" value="AFOR_N"/>
    <property type="match status" value="1"/>
</dbReference>
<keyword evidence="3" id="KW-1185">Reference proteome</keyword>
<dbReference type="Gene3D" id="3.60.9.10">
    <property type="entry name" value="Aldehyde ferredoxin oxidoreductase, N-terminal domain"/>
    <property type="match status" value="1"/>
</dbReference>
<protein>
    <submittedName>
        <fullName evidence="2">Aldehyde ferredoxin oxidoreductase, N-terminal domain</fullName>
    </submittedName>
</protein>
<dbReference type="GO" id="GO:0051536">
    <property type="term" value="F:iron-sulfur cluster binding"/>
    <property type="evidence" value="ECO:0007669"/>
    <property type="project" value="InterPro"/>
</dbReference>
<gene>
    <name evidence="2" type="ORF">SAMN02745885_02764</name>
</gene>
<feature type="domain" description="Aldehyde ferredoxin oxidoreductase N-terminal" evidence="1">
    <location>
        <begin position="5"/>
        <end position="157"/>
    </location>
</feature>
<reference evidence="3" key="1">
    <citation type="submission" date="2017-02" db="EMBL/GenBank/DDBJ databases">
        <authorList>
            <person name="Varghese N."/>
            <person name="Submissions S."/>
        </authorList>
    </citation>
    <scope>NUCLEOTIDE SEQUENCE [LARGE SCALE GENOMIC DNA]</scope>
    <source>
        <strain evidence="3">DSM 16521</strain>
    </source>
</reference>
<organism evidence="2 3">
    <name type="scientific">Carboxydocella sporoproducens DSM 16521</name>
    <dbReference type="NCBI Taxonomy" id="1121270"/>
    <lineage>
        <taxon>Bacteria</taxon>
        <taxon>Bacillati</taxon>
        <taxon>Bacillota</taxon>
        <taxon>Clostridia</taxon>
        <taxon>Eubacteriales</taxon>
        <taxon>Clostridiales Family XVI. Incertae Sedis</taxon>
        <taxon>Carboxydocella</taxon>
    </lineage>
</organism>
<dbReference type="Pfam" id="PF02730">
    <property type="entry name" value="AFOR_N"/>
    <property type="match status" value="1"/>
</dbReference>
<dbReference type="EMBL" id="FUXM01000069">
    <property type="protein sequence ID" value="SKA29312.1"/>
    <property type="molecule type" value="Genomic_DNA"/>
</dbReference>
<sequence>MSNAYAGKILRINLTTGSITTEALPVEKARAFLGGRGLGGRMLAEEIPAGIDPLSEANKIFFITGPLTGTSAPTSGRYMVVTKSPLNNTIASSNSGGFWGAELKFAGYDMVIVEGKAAQPVYIYIKDDQVEIRPADKYWGKLVSETTDGLLAEAGDD</sequence>
<dbReference type="InterPro" id="IPR013983">
    <property type="entry name" value="Ald_Fedxn_OxRdtase_N"/>
</dbReference>
<dbReference type="SUPFAM" id="SSF56228">
    <property type="entry name" value="Aldehyde ferredoxin oxidoreductase, N-terminal domain"/>
    <property type="match status" value="1"/>
</dbReference>
<dbReference type="GO" id="GO:0016625">
    <property type="term" value="F:oxidoreductase activity, acting on the aldehyde or oxo group of donors, iron-sulfur protein as acceptor"/>
    <property type="evidence" value="ECO:0007669"/>
    <property type="project" value="InterPro"/>
</dbReference>
<dbReference type="RefSeq" id="WP_278308394.1">
    <property type="nucleotide sequence ID" value="NZ_FUXM01000069.1"/>
</dbReference>
<feature type="non-terminal residue" evidence="2">
    <location>
        <position position="157"/>
    </location>
</feature>
<dbReference type="InterPro" id="IPR036503">
    <property type="entry name" value="Ald_Fedxn_OxRdtase_N_sf"/>
</dbReference>
<dbReference type="PANTHER" id="PTHR30038">
    <property type="entry name" value="ALDEHYDE FERREDOXIN OXIDOREDUCTASE"/>
    <property type="match status" value="1"/>
</dbReference>
<accession>A0A1T4SM54</accession>
<dbReference type="PANTHER" id="PTHR30038:SF0">
    <property type="entry name" value="TUNGSTEN-CONTAINING ALDEHYDE FERREDOXIN OXIDOREDUCTASE"/>
    <property type="match status" value="1"/>
</dbReference>
<proteinExistence type="predicted"/>
<evidence type="ECO:0000313" key="3">
    <source>
        <dbReference type="Proteomes" id="UP000189933"/>
    </source>
</evidence>